<evidence type="ECO:0000256" key="7">
    <source>
        <dbReference type="ARBA" id="ARBA00023136"/>
    </source>
</evidence>
<evidence type="ECO:0000256" key="1">
    <source>
        <dbReference type="ARBA" id="ARBA00004651"/>
    </source>
</evidence>
<dbReference type="AlphaFoldDB" id="A0A369AIS5"/>
<keyword evidence="3" id="KW-0813">Transport</keyword>
<keyword evidence="4" id="KW-1003">Cell membrane</keyword>
<proteinExistence type="inferred from homology"/>
<evidence type="ECO:0000256" key="8">
    <source>
        <dbReference type="SAM" id="Phobius"/>
    </source>
</evidence>
<keyword evidence="10" id="KW-1185">Reference proteome</keyword>
<evidence type="ECO:0000313" key="9">
    <source>
        <dbReference type="EMBL" id="RCX09005.1"/>
    </source>
</evidence>
<dbReference type="GO" id="GO:1903785">
    <property type="term" value="P:L-valine transmembrane transport"/>
    <property type="evidence" value="ECO:0007669"/>
    <property type="project" value="TreeGrafter"/>
</dbReference>
<accession>A0A369AIS5</accession>
<feature type="transmembrane region" description="Helical" evidence="8">
    <location>
        <begin position="167"/>
        <end position="188"/>
    </location>
</feature>
<feature type="transmembrane region" description="Helical" evidence="8">
    <location>
        <begin position="228"/>
        <end position="261"/>
    </location>
</feature>
<gene>
    <name evidence="9" type="ORF">DFR45_10785</name>
</gene>
<comment type="caution">
    <text evidence="9">The sequence shown here is derived from an EMBL/GenBank/DDBJ whole genome shotgun (WGS) entry which is preliminary data.</text>
</comment>
<evidence type="ECO:0000256" key="2">
    <source>
        <dbReference type="ARBA" id="ARBA00010735"/>
    </source>
</evidence>
<keyword evidence="5 8" id="KW-0812">Transmembrane</keyword>
<evidence type="ECO:0000256" key="5">
    <source>
        <dbReference type="ARBA" id="ARBA00022692"/>
    </source>
</evidence>
<dbReference type="InterPro" id="IPR011606">
    <property type="entry name" value="Brnchd-chn_aa_trnsp_permease"/>
</dbReference>
<feature type="transmembrane region" description="Helical" evidence="8">
    <location>
        <begin position="29"/>
        <end position="51"/>
    </location>
</feature>
<dbReference type="RefSeq" id="WP_241659416.1">
    <property type="nucleotide sequence ID" value="NZ_QPJU01000007.1"/>
</dbReference>
<name>A0A369AIS5_9BURK</name>
<evidence type="ECO:0000256" key="3">
    <source>
        <dbReference type="ARBA" id="ARBA00022448"/>
    </source>
</evidence>
<keyword evidence="6 8" id="KW-1133">Transmembrane helix</keyword>
<comment type="similarity">
    <text evidence="2">Belongs to the AzlC family.</text>
</comment>
<protein>
    <submittedName>
        <fullName evidence="9">Putative branched-subunit amino acid permease</fullName>
    </submittedName>
</protein>
<dbReference type="Pfam" id="PF03591">
    <property type="entry name" value="AzlC"/>
    <property type="match status" value="1"/>
</dbReference>
<feature type="transmembrane region" description="Helical" evidence="8">
    <location>
        <begin position="200"/>
        <end position="221"/>
    </location>
</feature>
<reference evidence="9 10" key="1">
    <citation type="submission" date="2018-07" db="EMBL/GenBank/DDBJ databases">
        <title>Genomic Encyclopedia of Type Strains, Phase IV (KMG-IV): sequencing the most valuable type-strain genomes for metagenomic binning, comparative biology and taxonomic classification.</title>
        <authorList>
            <person name="Goeker M."/>
        </authorList>
    </citation>
    <scope>NUCLEOTIDE SEQUENCE [LARGE SCALE GENOMIC DNA]</scope>
    <source>
        <strain evidence="9 10">DSM 100911</strain>
    </source>
</reference>
<dbReference type="PANTHER" id="PTHR34979:SF1">
    <property type="entry name" value="INNER MEMBRANE PROTEIN YGAZ"/>
    <property type="match status" value="1"/>
</dbReference>
<dbReference type="PANTHER" id="PTHR34979">
    <property type="entry name" value="INNER MEMBRANE PROTEIN YGAZ"/>
    <property type="match status" value="1"/>
</dbReference>
<evidence type="ECO:0000313" key="10">
    <source>
        <dbReference type="Proteomes" id="UP000252174"/>
    </source>
</evidence>
<organism evidence="9 10">
    <name type="scientific">Extensimonas vulgaris</name>
    <dbReference type="NCBI Taxonomy" id="1031594"/>
    <lineage>
        <taxon>Bacteria</taxon>
        <taxon>Pseudomonadati</taxon>
        <taxon>Pseudomonadota</taxon>
        <taxon>Betaproteobacteria</taxon>
        <taxon>Burkholderiales</taxon>
        <taxon>Comamonadaceae</taxon>
        <taxon>Extensimonas</taxon>
    </lineage>
</organism>
<dbReference type="GO" id="GO:0005886">
    <property type="term" value="C:plasma membrane"/>
    <property type="evidence" value="ECO:0007669"/>
    <property type="project" value="UniProtKB-SubCell"/>
</dbReference>
<feature type="transmembrane region" description="Helical" evidence="8">
    <location>
        <begin position="71"/>
        <end position="95"/>
    </location>
</feature>
<dbReference type="Proteomes" id="UP000252174">
    <property type="component" value="Unassembled WGS sequence"/>
</dbReference>
<evidence type="ECO:0000256" key="4">
    <source>
        <dbReference type="ARBA" id="ARBA00022475"/>
    </source>
</evidence>
<comment type="subcellular location">
    <subcellularLocation>
        <location evidence="1">Cell membrane</location>
        <topology evidence="1">Multi-pass membrane protein</topology>
    </subcellularLocation>
</comment>
<dbReference type="EMBL" id="QPJU01000007">
    <property type="protein sequence ID" value="RCX09005.1"/>
    <property type="molecule type" value="Genomic_DNA"/>
</dbReference>
<keyword evidence="7 8" id="KW-0472">Membrane</keyword>
<sequence>MADAERSLAASVEDANAAVSRVRPFMQGLFASLSIGAGYLPVAFSFGLAALQAQLSPPVALLVSALVYAGASQFALVALVAAGGSLLSVVATVALMNVRHVFYGPVILAQLRGEAHSATGILAGAGPTRGAQGLGVPLPLLAFGLTDEVFARAVGGLSAVPLAERPYWFAGLELGAYASWLLGTALGATLGQQMLAQSVFLREVLAFILPALFFALLLEIMPGTRRRVLWGAALATAALTSVLPAYLAMVGGMLAGAALGYSKTNT</sequence>
<evidence type="ECO:0000256" key="6">
    <source>
        <dbReference type="ARBA" id="ARBA00022989"/>
    </source>
</evidence>